<reference evidence="1 2" key="1">
    <citation type="submission" date="2015-03" db="EMBL/GenBank/DDBJ databases">
        <title>Complete genome sequence of Citrobacter amalonaticus Y19.</title>
        <authorList>
            <person name="Park S."/>
        </authorList>
    </citation>
    <scope>NUCLEOTIDE SEQUENCE [LARGE SCALE GENOMIC DNA]</scope>
    <source>
        <strain evidence="1 2">Y19</strain>
        <plasmid evidence="2">Plasmid</plasmid>
    </source>
</reference>
<protein>
    <submittedName>
        <fullName evidence="1">Uncharacterized protein</fullName>
    </submittedName>
</protein>
<dbReference type="OrthoDB" id="6625106at2"/>
<sequence>MYTMTNFAPNILDMVFLSEMEGELIYIKALSCVTGYVPQIHLFRLQLIAFDIGWYYERRLNSGNHIINEIVEAITSLGYALNEYQWQFAFELGYRHHHK</sequence>
<dbReference type="Proteomes" id="UP000034085">
    <property type="component" value="Plasmid"/>
</dbReference>
<dbReference type="RefSeq" id="WP_032941605.1">
    <property type="nucleotide sequence ID" value="NZ_CP011133.1"/>
</dbReference>
<organism evidence="1 2">
    <name type="scientific">Citrobacter amalonaticus Y19</name>
    <dbReference type="NCBI Taxonomy" id="1261127"/>
    <lineage>
        <taxon>Bacteria</taxon>
        <taxon>Pseudomonadati</taxon>
        <taxon>Pseudomonadota</taxon>
        <taxon>Gammaproteobacteria</taxon>
        <taxon>Enterobacterales</taxon>
        <taxon>Enterobacteriaceae</taxon>
        <taxon>Citrobacter</taxon>
    </lineage>
</organism>
<name>A0A0F6U0Y9_CITAM</name>
<dbReference type="AlphaFoldDB" id="A0A0F6U0Y9"/>
<gene>
    <name evidence="1" type="ORF">F384_26960</name>
</gene>
<dbReference type="KEGG" id="cama:F384_26960"/>
<dbReference type="EMBL" id="CP011133">
    <property type="protein sequence ID" value="AKE62194.1"/>
    <property type="molecule type" value="Genomic_DNA"/>
</dbReference>
<evidence type="ECO:0000313" key="2">
    <source>
        <dbReference type="Proteomes" id="UP000034085"/>
    </source>
</evidence>
<accession>A0A0F6U0Y9</accession>
<keyword evidence="1" id="KW-0614">Plasmid</keyword>
<evidence type="ECO:0000313" key="1">
    <source>
        <dbReference type="EMBL" id="AKE62194.1"/>
    </source>
</evidence>
<proteinExistence type="predicted"/>
<dbReference type="HOGENOM" id="CLU_2315235_0_0_6"/>
<dbReference type="PATRIC" id="fig|1261127.3.peg.5595"/>
<geneLocation type="plasmid" evidence="1">
    <name>unnamed</name>
</geneLocation>